<evidence type="ECO:0000313" key="3">
    <source>
        <dbReference type="EMBL" id="TPN84411.1"/>
    </source>
</evidence>
<accession>A0A504JDG8</accession>
<protein>
    <recommendedName>
        <fullName evidence="2">Carbohydrate-binding domain-containing protein</fullName>
    </recommendedName>
</protein>
<feature type="domain" description="Carbohydrate-binding" evidence="2">
    <location>
        <begin position="45"/>
        <end position="253"/>
    </location>
</feature>
<keyword evidence="1" id="KW-0732">Signal</keyword>
<dbReference type="EMBL" id="VFWZ01000005">
    <property type="protein sequence ID" value="TPN84411.1"/>
    <property type="molecule type" value="Genomic_DNA"/>
</dbReference>
<dbReference type="AlphaFoldDB" id="A0A504JDG8"/>
<evidence type="ECO:0000313" key="4">
    <source>
        <dbReference type="Proteomes" id="UP000315540"/>
    </source>
</evidence>
<evidence type="ECO:0000259" key="2">
    <source>
        <dbReference type="Pfam" id="PF06452"/>
    </source>
</evidence>
<dbReference type="Proteomes" id="UP000315540">
    <property type="component" value="Unassembled WGS sequence"/>
</dbReference>
<evidence type="ECO:0000256" key="1">
    <source>
        <dbReference type="SAM" id="SignalP"/>
    </source>
</evidence>
<dbReference type="InterPro" id="IPR010502">
    <property type="entry name" value="Carb-bd_dom_fam9"/>
</dbReference>
<dbReference type="SUPFAM" id="SSF49344">
    <property type="entry name" value="CBD9-like"/>
    <property type="match status" value="1"/>
</dbReference>
<gene>
    <name evidence="3" type="ORF">FHK87_15865</name>
</gene>
<reference evidence="3 4" key="1">
    <citation type="submission" date="2019-06" db="EMBL/GenBank/DDBJ databases">
        <authorList>
            <person name="Meng X."/>
        </authorList>
    </citation>
    <scope>NUCLEOTIDE SEQUENCE [LARGE SCALE GENOMIC DNA]</scope>
    <source>
        <strain evidence="3 4">M625</strain>
    </source>
</reference>
<dbReference type="OrthoDB" id="9786766at2"/>
<dbReference type="CDD" id="cd09620">
    <property type="entry name" value="CBM9_like_3"/>
    <property type="match status" value="1"/>
</dbReference>
<keyword evidence="4" id="KW-1185">Reference proteome</keyword>
<feature type="signal peptide" evidence="1">
    <location>
        <begin position="1"/>
        <end position="20"/>
    </location>
</feature>
<dbReference type="GO" id="GO:0016052">
    <property type="term" value="P:carbohydrate catabolic process"/>
    <property type="evidence" value="ECO:0007669"/>
    <property type="project" value="InterPro"/>
</dbReference>
<dbReference type="Gene3D" id="2.60.40.1190">
    <property type="match status" value="1"/>
</dbReference>
<sequence length="256" mass="29768">MHKLSLAIITVILTSSFGNAQNDKKMALGEQPIFKVSKANESIIINGKMDEENWKKTEARTFDYTYNNLKPTDMQTSTFRMLWDEKSLYLFYDFEDKFLNARETKRDGKPFFDDCAEIFVIPVPDSLDMHFGFEVNLYEASNDILFFNNYYKGKDVGLKTFNPDFKTAVIYNGTINDDSDIDKGWTMEMEIPLSVFGFLGDFVPVKKGNTWAFLAIRQDRNETEGERRITSTLFPIYDIEKDVHQPNRFGLMKFVD</sequence>
<name>A0A504JDG8_9FLAO</name>
<dbReference type="Pfam" id="PF06452">
    <property type="entry name" value="CBM9_1"/>
    <property type="match status" value="1"/>
</dbReference>
<dbReference type="GO" id="GO:0004553">
    <property type="term" value="F:hydrolase activity, hydrolyzing O-glycosyl compounds"/>
    <property type="evidence" value="ECO:0007669"/>
    <property type="project" value="InterPro"/>
</dbReference>
<comment type="caution">
    <text evidence="3">The sequence shown here is derived from an EMBL/GenBank/DDBJ whole genome shotgun (WGS) entry which is preliminary data.</text>
</comment>
<proteinExistence type="predicted"/>
<feature type="chain" id="PRO_5021282135" description="Carbohydrate-binding domain-containing protein" evidence="1">
    <location>
        <begin position="21"/>
        <end position="256"/>
    </location>
</feature>
<dbReference type="GO" id="GO:0030246">
    <property type="term" value="F:carbohydrate binding"/>
    <property type="evidence" value="ECO:0007669"/>
    <property type="project" value="InterPro"/>
</dbReference>
<dbReference type="RefSeq" id="WP_140594747.1">
    <property type="nucleotide sequence ID" value="NZ_VFWZ01000005.1"/>
</dbReference>
<organism evidence="3 4">
    <name type="scientific">Aquimarina algicola</name>
    <dbReference type="NCBI Taxonomy" id="2589995"/>
    <lineage>
        <taxon>Bacteria</taxon>
        <taxon>Pseudomonadati</taxon>
        <taxon>Bacteroidota</taxon>
        <taxon>Flavobacteriia</taxon>
        <taxon>Flavobacteriales</taxon>
        <taxon>Flavobacteriaceae</taxon>
        <taxon>Aquimarina</taxon>
    </lineage>
</organism>